<dbReference type="InterPro" id="IPR000073">
    <property type="entry name" value="AB_hydrolase_1"/>
</dbReference>
<accession>A0ABR4KAL8</accession>
<dbReference type="SUPFAM" id="SSF53474">
    <property type="entry name" value="alpha/beta-Hydrolases"/>
    <property type="match status" value="1"/>
</dbReference>
<feature type="domain" description="AB hydrolase-1" evidence="1">
    <location>
        <begin position="5"/>
        <end position="143"/>
    </location>
</feature>
<protein>
    <recommendedName>
        <fullName evidence="1">AB hydrolase-1 domain-containing protein</fullName>
    </recommendedName>
</protein>
<gene>
    <name evidence="2" type="ORF">BJX68DRAFT_267177</name>
</gene>
<evidence type="ECO:0000313" key="2">
    <source>
        <dbReference type="EMBL" id="KAL2849325.1"/>
    </source>
</evidence>
<dbReference type="GeneID" id="98160896"/>
<dbReference type="PANTHER" id="PTHR37017">
    <property type="entry name" value="AB HYDROLASE-1 DOMAIN-CONTAINING PROTEIN-RELATED"/>
    <property type="match status" value="1"/>
</dbReference>
<reference evidence="2 3" key="1">
    <citation type="submission" date="2024-07" db="EMBL/GenBank/DDBJ databases">
        <title>Section-level genome sequencing and comparative genomics of Aspergillus sections Usti and Cavernicolus.</title>
        <authorList>
            <consortium name="Lawrence Berkeley National Laboratory"/>
            <person name="Nybo J.L."/>
            <person name="Vesth T.C."/>
            <person name="Theobald S."/>
            <person name="Frisvad J.C."/>
            <person name="Larsen T.O."/>
            <person name="Kjaerboelling I."/>
            <person name="Rothschild-Mancinelli K."/>
            <person name="Lyhne E.K."/>
            <person name="Kogle M.E."/>
            <person name="Barry K."/>
            <person name="Clum A."/>
            <person name="Na H."/>
            <person name="Ledsgaard L."/>
            <person name="Lin J."/>
            <person name="Lipzen A."/>
            <person name="Kuo A."/>
            <person name="Riley R."/>
            <person name="Mondo S."/>
            <person name="LaButti K."/>
            <person name="Haridas S."/>
            <person name="Pangalinan J."/>
            <person name="Salamov A.A."/>
            <person name="Simmons B.A."/>
            <person name="Magnuson J.K."/>
            <person name="Chen J."/>
            <person name="Drula E."/>
            <person name="Henrissat B."/>
            <person name="Wiebenga A."/>
            <person name="Lubbers R.J."/>
            <person name="Gomes A.C."/>
            <person name="Macurrencykelacurrency M.R."/>
            <person name="Stajich J."/>
            <person name="Grigoriev I.V."/>
            <person name="Mortensen U.H."/>
            <person name="De vries R.P."/>
            <person name="Baker S.E."/>
            <person name="Andersen M.R."/>
        </authorList>
    </citation>
    <scope>NUCLEOTIDE SEQUENCE [LARGE SCALE GENOMIC DNA]</scope>
    <source>
        <strain evidence="2 3">CBS 756.74</strain>
    </source>
</reference>
<proteinExistence type="predicted"/>
<organism evidence="2 3">
    <name type="scientific">Aspergillus pseudodeflectus</name>
    <dbReference type="NCBI Taxonomy" id="176178"/>
    <lineage>
        <taxon>Eukaryota</taxon>
        <taxon>Fungi</taxon>
        <taxon>Dikarya</taxon>
        <taxon>Ascomycota</taxon>
        <taxon>Pezizomycotina</taxon>
        <taxon>Eurotiomycetes</taxon>
        <taxon>Eurotiomycetidae</taxon>
        <taxon>Eurotiales</taxon>
        <taxon>Aspergillaceae</taxon>
        <taxon>Aspergillus</taxon>
        <taxon>Aspergillus subgen. Nidulantes</taxon>
    </lineage>
</organism>
<dbReference type="Pfam" id="PF12697">
    <property type="entry name" value="Abhydrolase_6"/>
    <property type="match status" value="1"/>
</dbReference>
<dbReference type="Gene3D" id="3.40.50.1820">
    <property type="entry name" value="alpha/beta hydrolase"/>
    <property type="match status" value="1"/>
</dbReference>
<evidence type="ECO:0000313" key="3">
    <source>
        <dbReference type="Proteomes" id="UP001610444"/>
    </source>
</evidence>
<sequence length="165" mass="18166">MNDDATAIRAVTTKLADEGHQVVLVMHSYGGIPGTESAEELGCEFRQNAGKPGGSIALVYLAAYFLTKGMGHMVLGGLIFHDKTAAFETFYNDFTPEMDPLGWASRLQTQSATPWAGELGYESYRDIPTTYLFCTQDRAIPIDIQKKFVGVCGGKDLNHYVWCWA</sequence>
<dbReference type="InterPro" id="IPR029058">
    <property type="entry name" value="AB_hydrolase_fold"/>
</dbReference>
<keyword evidence="3" id="KW-1185">Reference proteome</keyword>
<dbReference type="Proteomes" id="UP001610444">
    <property type="component" value="Unassembled WGS sequence"/>
</dbReference>
<comment type="caution">
    <text evidence="2">The sequence shown here is derived from an EMBL/GenBank/DDBJ whole genome shotgun (WGS) entry which is preliminary data.</text>
</comment>
<dbReference type="InterPro" id="IPR052897">
    <property type="entry name" value="Sec-Metab_Biosynth_Hydrolase"/>
</dbReference>
<dbReference type="EMBL" id="JBFXLR010000023">
    <property type="protein sequence ID" value="KAL2849325.1"/>
    <property type="molecule type" value="Genomic_DNA"/>
</dbReference>
<name>A0ABR4KAL8_9EURO</name>
<evidence type="ECO:0000259" key="1">
    <source>
        <dbReference type="Pfam" id="PF12697"/>
    </source>
</evidence>
<dbReference type="RefSeq" id="XP_070898712.1">
    <property type="nucleotide sequence ID" value="XM_071045732.1"/>
</dbReference>
<dbReference type="PANTHER" id="PTHR37017:SF11">
    <property type="entry name" value="ESTERASE_LIPASE_THIOESTERASE DOMAIN-CONTAINING PROTEIN"/>
    <property type="match status" value="1"/>
</dbReference>